<keyword evidence="8" id="KW-0804">Transcription</keyword>
<dbReference type="EC" id="2.7.7.-" evidence="9"/>
<dbReference type="CDD" id="cd04860">
    <property type="entry name" value="AE_Prim_S"/>
    <property type="match status" value="1"/>
</dbReference>
<comment type="similarity">
    <text evidence="1 9">Belongs to the eukaryotic-type primase small subunit family.</text>
</comment>
<evidence type="ECO:0000256" key="9">
    <source>
        <dbReference type="RuleBase" id="RU003514"/>
    </source>
</evidence>
<evidence type="ECO:0000313" key="11">
    <source>
        <dbReference type="EMBL" id="CAD8769163.1"/>
    </source>
</evidence>
<dbReference type="GO" id="GO:0006269">
    <property type="term" value="P:DNA replication, synthesis of primer"/>
    <property type="evidence" value="ECO:0007669"/>
    <property type="project" value="UniProtKB-KW"/>
</dbReference>
<feature type="compositionally biased region" description="Acidic residues" evidence="10">
    <location>
        <begin position="458"/>
        <end position="467"/>
    </location>
</feature>
<sequence>MGSSGEKRGEINLFEGRNVQSLMHEYYAKLFPYREIYEWLVYGNDSKNPQADSSYFSRREICFTLDGDIFVRYQSYKSAQEFGAAVRSRCPAKIDIGPVYTVNPQERLKYGSYFGPDARELVFDVDLTDYDDVRSCGDGAHVCTRCWPLMSAAIKLLDNGLRNAFGFKHILYVFSGRRGVHAWICDTAARHLTDEERSAIASWFGIFKGHDEGRAKLSLSYGGIADQHPAVKQAYDILYPVWIEKILPGQRVFQDPKLFQVIMKLVPDPAVAERIRARVKTLEGDEEEEGGGGRKGKGGEISGSFKVDKDLSKMLAAGNDINVAKWKIYEMELKRASEASTGSTAVALRRCLLEAVFSFCYPRLDMEVTRKRNHLLKAPFCIHPKTGKVCVPLDPETVDNFDPDDVPTIYSLLTELRLKAPLKIVEKEGEQDGKEKEEEEKEEEEKNKRKEKGKEEGEGNDDEDKDDESDRKKRFKGESDDSCELKKQDESSTKNTQMMSVSSSSSSKKSDSNSENYNSSLKSNSSNFGSNNEKDPLAPWRRTRMAEAVEYFEREFLEPLQKTNRQEMLQKTRAQVQLNQLKLEF</sequence>
<dbReference type="InterPro" id="IPR002755">
    <property type="entry name" value="DNA_primase_S"/>
</dbReference>
<feature type="compositionally biased region" description="Basic and acidic residues" evidence="10">
    <location>
        <begin position="468"/>
        <end position="492"/>
    </location>
</feature>
<dbReference type="GO" id="GO:0005658">
    <property type="term" value="C:alpha DNA polymerase:primase complex"/>
    <property type="evidence" value="ECO:0007669"/>
    <property type="project" value="UniProtKB-ARBA"/>
</dbReference>
<evidence type="ECO:0000256" key="2">
    <source>
        <dbReference type="ARBA" id="ARBA00022478"/>
    </source>
</evidence>
<dbReference type="GO" id="GO:0003899">
    <property type="term" value="F:DNA-directed RNA polymerase activity"/>
    <property type="evidence" value="ECO:0007669"/>
    <property type="project" value="InterPro"/>
</dbReference>
<keyword evidence="4 9" id="KW-0808">Transferase</keyword>
<feature type="compositionally biased region" description="Basic and acidic residues" evidence="10">
    <location>
        <begin position="444"/>
        <end position="457"/>
    </location>
</feature>
<proteinExistence type="inferred from homology"/>
<evidence type="ECO:0000256" key="7">
    <source>
        <dbReference type="ARBA" id="ARBA00022723"/>
    </source>
</evidence>
<keyword evidence="7" id="KW-0479">Metal-binding</keyword>
<accession>A0A7S0UQK9</accession>
<evidence type="ECO:0000256" key="5">
    <source>
        <dbReference type="ARBA" id="ARBA00022695"/>
    </source>
</evidence>
<name>A0A7S0UQK9_9CHLO</name>
<dbReference type="InterPro" id="IPR014052">
    <property type="entry name" value="DNA_primase_ssu_euk/arc"/>
</dbReference>
<feature type="region of interest" description="Disordered" evidence="10">
    <location>
        <begin position="428"/>
        <end position="540"/>
    </location>
</feature>
<gene>
    <name evidence="11" type="ORF">PPAR00522_LOCUS5561</name>
</gene>
<evidence type="ECO:0000256" key="4">
    <source>
        <dbReference type="ARBA" id="ARBA00022679"/>
    </source>
</evidence>
<evidence type="ECO:0000256" key="6">
    <source>
        <dbReference type="ARBA" id="ARBA00022705"/>
    </source>
</evidence>
<evidence type="ECO:0000256" key="8">
    <source>
        <dbReference type="ARBA" id="ARBA00023163"/>
    </source>
</evidence>
<evidence type="ECO:0000256" key="3">
    <source>
        <dbReference type="ARBA" id="ARBA00022515"/>
    </source>
</evidence>
<dbReference type="GO" id="GO:0046872">
    <property type="term" value="F:metal ion binding"/>
    <property type="evidence" value="ECO:0007669"/>
    <property type="project" value="UniProtKB-KW"/>
</dbReference>
<dbReference type="Gene3D" id="3.90.920.10">
    <property type="entry name" value="DNA primase, PRIM domain"/>
    <property type="match status" value="1"/>
</dbReference>
<evidence type="ECO:0000256" key="10">
    <source>
        <dbReference type="SAM" id="MobiDB-lite"/>
    </source>
</evidence>
<feature type="region of interest" description="Disordered" evidence="10">
    <location>
        <begin position="282"/>
        <end position="301"/>
    </location>
</feature>
<keyword evidence="6 9" id="KW-0235">DNA replication</keyword>
<dbReference type="AlphaFoldDB" id="A0A7S0UQK9"/>
<evidence type="ECO:0000256" key="1">
    <source>
        <dbReference type="ARBA" id="ARBA00009762"/>
    </source>
</evidence>
<dbReference type="EMBL" id="HBFM01008723">
    <property type="protein sequence ID" value="CAD8769163.1"/>
    <property type="molecule type" value="Transcribed_RNA"/>
</dbReference>
<dbReference type="Pfam" id="PF01896">
    <property type="entry name" value="DNA_primase_S"/>
    <property type="match status" value="1"/>
</dbReference>
<feature type="compositionally biased region" description="Low complexity" evidence="10">
    <location>
        <begin position="500"/>
        <end position="531"/>
    </location>
</feature>
<organism evidence="11">
    <name type="scientific">Polytomella parva</name>
    <dbReference type="NCBI Taxonomy" id="51329"/>
    <lineage>
        <taxon>Eukaryota</taxon>
        <taxon>Viridiplantae</taxon>
        <taxon>Chlorophyta</taxon>
        <taxon>core chlorophytes</taxon>
        <taxon>Chlorophyceae</taxon>
        <taxon>CS clade</taxon>
        <taxon>Chlamydomonadales</taxon>
        <taxon>Chlamydomonadaceae</taxon>
        <taxon>Polytomella</taxon>
    </lineage>
</organism>
<reference evidence="11" key="1">
    <citation type="submission" date="2021-01" db="EMBL/GenBank/DDBJ databases">
        <authorList>
            <person name="Corre E."/>
            <person name="Pelletier E."/>
            <person name="Niang G."/>
            <person name="Scheremetjew M."/>
            <person name="Finn R."/>
            <person name="Kale V."/>
            <person name="Holt S."/>
            <person name="Cochrane G."/>
            <person name="Meng A."/>
            <person name="Brown T."/>
            <person name="Cohen L."/>
        </authorList>
    </citation>
    <scope>NUCLEOTIDE SEQUENCE</scope>
    <source>
        <strain evidence="11">SAG 63-3</strain>
    </source>
</reference>
<dbReference type="SUPFAM" id="SSF56747">
    <property type="entry name" value="Prim-pol domain"/>
    <property type="match status" value="1"/>
</dbReference>
<keyword evidence="5" id="KW-0548">Nucleotidyltransferase</keyword>
<keyword evidence="3 9" id="KW-0639">Primosome</keyword>
<keyword evidence="2 9" id="KW-0240">DNA-directed RNA polymerase</keyword>
<protein>
    <recommendedName>
        <fullName evidence="9">DNA primase</fullName>
        <ecNumber evidence="9">2.7.7.-</ecNumber>
    </recommendedName>
</protein>
<dbReference type="PANTHER" id="PTHR10536">
    <property type="entry name" value="DNA PRIMASE SMALL SUBUNIT"/>
    <property type="match status" value="1"/>
</dbReference>